<dbReference type="OrthoDB" id="6881333at2"/>
<keyword evidence="3" id="KW-1185">Reference proteome</keyword>
<evidence type="ECO:0000313" key="2">
    <source>
        <dbReference type="EMBL" id="RLV57676.1"/>
    </source>
</evidence>
<dbReference type="AlphaFoldDB" id="A0A3L8PQJ7"/>
<dbReference type="Proteomes" id="UP000281474">
    <property type="component" value="Unassembled WGS sequence"/>
</dbReference>
<gene>
    <name evidence="2" type="ORF">D5018_21305</name>
</gene>
<protein>
    <submittedName>
        <fullName evidence="2">Uncharacterized protein</fullName>
    </submittedName>
</protein>
<evidence type="ECO:0000313" key="3">
    <source>
        <dbReference type="Proteomes" id="UP000281474"/>
    </source>
</evidence>
<evidence type="ECO:0000256" key="1">
    <source>
        <dbReference type="SAM" id="MobiDB-lite"/>
    </source>
</evidence>
<comment type="caution">
    <text evidence="2">The sequence shown here is derived from an EMBL/GenBank/DDBJ whole genome shotgun (WGS) entry which is preliminary data.</text>
</comment>
<feature type="region of interest" description="Disordered" evidence="1">
    <location>
        <begin position="189"/>
        <end position="212"/>
    </location>
</feature>
<organism evidence="2 3">
    <name type="scientific">Parashewanella curva</name>
    <dbReference type="NCBI Taxonomy" id="2338552"/>
    <lineage>
        <taxon>Bacteria</taxon>
        <taxon>Pseudomonadati</taxon>
        <taxon>Pseudomonadota</taxon>
        <taxon>Gammaproteobacteria</taxon>
        <taxon>Alteromonadales</taxon>
        <taxon>Shewanellaceae</taxon>
        <taxon>Parashewanella</taxon>
    </lineage>
</organism>
<proteinExistence type="predicted"/>
<accession>A0A3L8PQJ7</accession>
<dbReference type="RefSeq" id="WP_121840971.1">
    <property type="nucleotide sequence ID" value="NZ_ML014937.1"/>
</dbReference>
<name>A0A3L8PQJ7_9GAMM</name>
<reference evidence="2 3" key="1">
    <citation type="submission" date="2018-09" db="EMBL/GenBank/DDBJ databases">
        <title>Phylogeny of the Shewanellaceae, and recommendation for two new genera, Pseudoshewanella and Parashewanella.</title>
        <authorList>
            <person name="Wang G."/>
        </authorList>
    </citation>
    <scope>NUCLEOTIDE SEQUENCE [LARGE SCALE GENOMIC DNA]</scope>
    <source>
        <strain evidence="2 3">C51</strain>
    </source>
</reference>
<sequence length="234" mass="26705">MINIGTTDFYIDVSSLPREKFEEYSTQLFDEWESYVADVLGLPDYSLSLDVEEGSVKALGKIGVTLGALYIGIGQYGSFISGIETIQRQVRSASDYLGERASAPFSHTNKQPRIKKRGEDLSRLKTIFVKVKRGDLTIEQAMEISEEIFGEDTDEANEFLGDLRVSLEETPLDPQQMSLELDNIKEMELTAEEKKTPKPRKPKPKIPAVRPEQYRVQVWRKSKRSKRNIRVTRL</sequence>
<dbReference type="EMBL" id="QZEI01000188">
    <property type="protein sequence ID" value="RLV57676.1"/>
    <property type="molecule type" value="Genomic_DNA"/>
</dbReference>